<proteinExistence type="predicted"/>
<sequence>MSKDFLNVYAHANNRKRKMKEVAADHLPPPPPRFASAPPAAPLSLFPLESAAGAGASSSAARHPPHLVSHFDTALRLSSVETGRQQAGVGGGDLGALSRPIQSFTSLLLTGDGSNEPAAEEECTHRVIKHAVTCYSKRVREMMEEMCMQQHAMEHAMAEERAAKKMKEKHDEMMGPVMARNSELERLLSNYRNQAMNMGHRIKTLEQTNTSLRAVLHQATASLRSGGGGGEEVMLLVRQHHQAQVVEDQEDAQSSSSVDPEQSGRPVRLTCRLCARRIATVMLWPCRHLCLCKRCEGFANRCPVCEAAFQANIEVDLSGFYRFCVEDRCEDSERSSSTDRIAGASPI</sequence>
<reference evidence="7 8" key="1">
    <citation type="submission" date="2018-04" db="EMBL/GenBank/DDBJ databases">
        <authorList>
            <person name="Vogel A."/>
        </authorList>
    </citation>
    <scope>NUCLEOTIDE SEQUENCE [LARGE SCALE GENOMIC DNA]</scope>
</reference>
<dbReference type="OrthoDB" id="1295873at2759"/>
<evidence type="ECO:0000259" key="6">
    <source>
        <dbReference type="PROSITE" id="PS50089"/>
    </source>
</evidence>
<evidence type="ECO:0000256" key="5">
    <source>
        <dbReference type="SAM" id="MobiDB-lite"/>
    </source>
</evidence>
<dbReference type="GO" id="GO:0004842">
    <property type="term" value="F:ubiquitin-protein transferase activity"/>
    <property type="evidence" value="ECO:0007669"/>
    <property type="project" value="TreeGrafter"/>
</dbReference>
<dbReference type="InterPro" id="IPR001841">
    <property type="entry name" value="Znf_RING"/>
</dbReference>
<keyword evidence="3" id="KW-0862">Zinc</keyword>
<evidence type="ECO:0000313" key="7">
    <source>
        <dbReference type="EMBL" id="VFQ90589.1"/>
    </source>
</evidence>
<accession>A0A484MPZ0</accession>
<feature type="region of interest" description="Disordered" evidence="5">
    <location>
        <begin position="245"/>
        <end position="264"/>
    </location>
</feature>
<name>A0A484MPZ0_9ASTE</name>
<dbReference type="InterPro" id="IPR013083">
    <property type="entry name" value="Znf_RING/FYVE/PHD"/>
</dbReference>
<organism evidence="7 8">
    <name type="scientific">Cuscuta campestris</name>
    <dbReference type="NCBI Taxonomy" id="132261"/>
    <lineage>
        <taxon>Eukaryota</taxon>
        <taxon>Viridiplantae</taxon>
        <taxon>Streptophyta</taxon>
        <taxon>Embryophyta</taxon>
        <taxon>Tracheophyta</taxon>
        <taxon>Spermatophyta</taxon>
        <taxon>Magnoliopsida</taxon>
        <taxon>eudicotyledons</taxon>
        <taxon>Gunneridae</taxon>
        <taxon>Pentapetalae</taxon>
        <taxon>asterids</taxon>
        <taxon>lamiids</taxon>
        <taxon>Solanales</taxon>
        <taxon>Convolvulaceae</taxon>
        <taxon>Cuscuteae</taxon>
        <taxon>Cuscuta</taxon>
        <taxon>Cuscuta subgen. Grammica</taxon>
        <taxon>Cuscuta sect. Cleistogrammica</taxon>
    </lineage>
</organism>
<evidence type="ECO:0000313" key="8">
    <source>
        <dbReference type="Proteomes" id="UP000595140"/>
    </source>
</evidence>
<evidence type="ECO:0000256" key="3">
    <source>
        <dbReference type="ARBA" id="ARBA00022833"/>
    </source>
</evidence>
<protein>
    <recommendedName>
        <fullName evidence="6">RING-type domain-containing protein</fullName>
    </recommendedName>
</protein>
<dbReference type="PANTHER" id="PTHR42647">
    <property type="entry name" value="SBP (S-RIBONUCLEASE BINDING PROTEIN) FAMILY PROTEIN"/>
    <property type="match status" value="1"/>
</dbReference>
<gene>
    <name evidence="7" type="ORF">CCAM_LOCUS32365</name>
</gene>
<dbReference type="Pfam" id="PF13920">
    <property type="entry name" value="zf-C3HC4_3"/>
    <property type="match status" value="1"/>
</dbReference>
<dbReference type="Proteomes" id="UP000595140">
    <property type="component" value="Unassembled WGS sequence"/>
</dbReference>
<dbReference type="PROSITE" id="PS50089">
    <property type="entry name" value="ZF_RING_2"/>
    <property type="match status" value="1"/>
</dbReference>
<keyword evidence="1" id="KW-0479">Metal-binding</keyword>
<keyword evidence="2 4" id="KW-0863">Zinc-finger</keyword>
<dbReference type="PANTHER" id="PTHR42647:SF5">
    <property type="entry name" value="SBP (S-RIBONUCLEASE BINDING PROTEIN) FAMILY PROTEIN"/>
    <property type="match status" value="1"/>
</dbReference>
<keyword evidence="8" id="KW-1185">Reference proteome</keyword>
<feature type="domain" description="RING-type" evidence="6">
    <location>
        <begin position="271"/>
        <end position="306"/>
    </location>
</feature>
<evidence type="ECO:0000256" key="4">
    <source>
        <dbReference type="PROSITE-ProRule" id="PRU00175"/>
    </source>
</evidence>
<dbReference type="EMBL" id="OOIL02004148">
    <property type="protein sequence ID" value="VFQ90589.1"/>
    <property type="molecule type" value="Genomic_DNA"/>
</dbReference>
<dbReference type="AlphaFoldDB" id="A0A484MPZ0"/>
<dbReference type="GO" id="GO:0008270">
    <property type="term" value="F:zinc ion binding"/>
    <property type="evidence" value="ECO:0007669"/>
    <property type="project" value="UniProtKB-KW"/>
</dbReference>
<evidence type="ECO:0000256" key="1">
    <source>
        <dbReference type="ARBA" id="ARBA00022723"/>
    </source>
</evidence>
<dbReference type="Gene3D" id="3.30.40.10">
    <property type="entry name" value="Zinc/RING finger domain, C3HC4 (zinc finger)"/>
    <property type="match status" value="1"/>
</dbReference>
<evidence type="ECO:0000256" key="2">
    <source>
        <dbReference type="ARBA" id="ARBA00022771"/>
    </source>
</evidence>